<organism evidence="2 3">
    <name type="scientific">Hydrogenoanaerobacterium saccharovorans</name>
    <dbReference type="NCBI Taxonomy" id="474960"/>
    <lineage>
        <taxon>Bacteria</taxon>
        <taxon>Bacillati</taxon>
        <taxon>Bacillota</taxon>
        <taxon>Clostridia</taxon>
        <taxon>Eubacteriales</taxon>
        <taxon>Oscillospiraceae</taxon>
        <taxon>Hydrogenoanaerobacterium</taxon>
    </lineage>
</organism>
<dbReference type="Proteomes" id="UP000724149">
    <property type="component" value="Unassembled WGS sequence"/>
</dbReference>
<dbReference type="EMBL" id="JACSNR010000011">
    <property type="protein sequence ID" value="MBM6924167.1"/>
    <property type="molecule type" value="Genomic_DNA"/>
</dbReference>
<accession>A0ABS2GNZ1</accession>
<keyword evidence="1" id="KW-0175">Coiled coil</keyword>
<sequence length="153" mass="17046">MTTINELKEVILEMEKAAHEYEQEAREADTKADADFCEKIAGMYRIAAACCWEKLESQEAGDGWFRPEKGELPPDGETVIAIVSGSPADGTTLTGSYQTASYYGEDSAGWVVDEWPEWENPTVHCWQSAPEAPEEVKKKIQEIWDKIAAGEQV</sequence>
<name>A0ABS2GNZ1_9FIRM</name>
<comment type="caution">
    <text evidence="2">The sequence shown here is derived from an EMBL/GenBank/DDBJ whole genome shotgun (WGS) entry which is preliminary data.</text>
</comment>
<evidence type="ECO:0000256" key="1">
    <source>
        <dbReference type="SAM" id="Coils"/>
    </source>
</evidence>
<evidence type="ECO:0000313" key="3">
    <source>
        <dbReference type="Proteomes" id="UP000724149"/>
    </source>
</evidence>
<proteinExistence type="predicted"/>
<keyword evidence="3" id="KW-1185">Reference proteome</keyword>
<gene>
    <name evidence="2" type="ORF">H9X81_10770</name>
</gene>
<evidence type="ECO:0008006" key="4">
    <source>
        <dbReference type="Google" id="ProtNLM"/>
    </source>
</evidence>
<feature type="coiled-coil region" evidence="1">
    <location>
        <begin position="4"/>
        <end position="31"/>
    </location>
</feature>
<protein>
    <recommendedName>
        <fullName evidence="4">DUF551 domain-containing protein</fullName>
    </recommendedName>
</protein>
<evidence type="ECO:0000313" key="2">
    <source>
        <dbReference type="EMBL" id="MBM6924167.1"/>
    </source>
</evidence>
<reference evidence="2 3" key="1">
    <citation type="journal article" date="2021" name="Sci. Rep.">
        <title>The distribution of antibiotic resistance genes in chicken gut microbiota commensals.</title>
        <authorList>
            <person name="Juricova H."/>
            <person name="Matiasovicova J."/>
            <person name="Kubasova T."/>
            <person name="Cejkova D."/>
            <person name="Rychlik I."/>
        </authorList>
    </citation>
    <scope>NUCLEOTIDE SEQUENCE [LARGE SCALE GENOMIC DNA]</scope>
    <source>
        <strain evidence="2 3">An564</strain>
    </source>
</reference>
<dbReference type="RefSeq" id="WP_204721932.1">
    <property type="nucleotide sequence ID" value="NZ_JACSNR010000011.1"/>
</dbReference>